<dbReference type="AlphaFoldDB" id="A0A841R731"/>
<proteinExistence type="predicted"/>
<protein>
    <submittedName>
        <fullName evidence="1">Uncharacterized protein</fullName>
    </submittedName>
</protein>
<dbReference type="Proteomes" id="UP000587760">
    <property type="component" value="Unassembled WGS sequence"/>
</dbReference>
<organism evidence="1 2">
    <name type="scientific">Spirochaeta isovalerica</name>
    <dbReference type="NCBI Taxonomy" id="150"/>
    <lineage>
        <taxon>Bacteria</taxon>
        <taxon>Pseudomonadati</taxon>
        <taxon>Spirochaetota</taxon>
        <taxon>Spirochaetia</taxon>
        <taxon>Spirochaetales</taxon>
        <taxon>Spirochaetaceae</taxon>
        <taxon>Spirochaeta</taxon>
    </lineage>
</organism>
<gene>
    <name evidence="1" type="ORF">HNR50_000483</name>
</gene>
<evidence type="ECO:0000313" key="1">
    <source>
        <dbReference type="EMBL" id="MBB6478850.1"/>
    </source>
</evidence>
<name>A0A841R731_9SPIO</name>
<dbReference type="EMBL" id="JACHGJ010000001">
    <property type="protein sequence ID" value="MBB6478850.1"/>
    <property type="molecule type" value="Genomic_DNA"/>
</dbReference>
<reference evidence="1 2" key="1">
    <citation type="submission" date="2020-08" db="EMBL/GenBank/DDBJ databases">
        <title>Genomic Encyclopedia of Type Strains, Phase IV (KMG-IV): sequencing the most valuable type-strain genomes for metagenomic binning, comparative biology and taxonomic classification.</title>
        <authorList>
            <person name="Goeker M."/>
        </authorList>
    </citation>
    <scope>NUCLEOTIDE SEQUENCE [LARGE SCALE GENOMIC DNA]</scope>
    <source>
        <strain evidence="1 2">DSM 2461</strain>
    </source>
</reference>
<evidence type="ECO:0000313" key="2">
    <source>
        <dbReference type="Proteomes" id="UP000587760"/>
    </source>
</evidence>
<accession>A0A841R731</accession>
<comment type="caution">
    <text evidence="1">The sequence shown here is derived from an EMBL/GenBank/DDBJ whole genome shotgun (WGS) entry which is preliminary data.</text>
</comment>
<keyword evidence="2" id="KW-1185">Reference proteome</keyword>
<sequence length="39" mass="4534">MNVNNELDPFLFLALFLGLLTVETENPDETKENECTQKY</sequence>